<evidence type="ECO:0000313" key="19">
    <source>
        <dbReference type="EMBL" id="WAI11982.1"/>
    </source>
</evidence>
<dbReference type="GO" id="GO:0009002">
    <property type="term" value="F:serine-type D-Ala-D-Ala carboxypeptidase activity"/>
    <property type="evidence" value="ECO:0007669"/>
    <property type="project" value="UniProtKB-UniRule"/>
</dbReference>
<evidence type="ECO:0000256" key="7">
    <source>
        <dbReference type="ARBA" id="ARBA00022692"/>
    </source>
</evidence>
<dbReference type="NCBIfam" id="NF011685">
    <property type="entry name" value="PRK15105.1"/>
    <property type="match status" value="1"/>
</dbReference>
<keyword evidence="5 16" id="KW-0121">Carboxypeptidase</keyword>
<dbReference type="FunFam" id="3.40.710.10:FF:000003">
    <property type="entry name" value="Peptidoglycan D,D-transpeptidase FtsI"/>
    <property type="match status" value="1"/>
</dbReference>
<dbReference type="GO" id="GO:0009252">
    <property type="term" value="P:peptidoglycan biosynthetic process"/>
    <property type="evidence" value="ECO:0007669"/>
    <property type="project" value="UniProtKB-UniRule"/>
</dbReference>
<name>A0AAJ5TWZ6_9GAMM</name>
<dbReference type="GO" id="GO:0000917">
    <property type="term" value="P:division septum assembly"/>
    <property type="evidence" value="ECO:0007669"/>
    <property type="project" value="UniProtKB-KW"/>
</dbReference>
<dbReference type="EC" id="3.4.16.4" evidence="16"/>
<evidence type="ECO:0000256" key="5">
    <source>
        <dbReference type="ARBA" id="ARBA00022645"/>
    </source>
</evidence>
<keyword evidence="6 16" id="KW-0645">Protease</keyword>
<evidence type="ECO:0000256" key="6">
    <source>
        <dbReference type="ARBA" id="ARBA00022670"/>
    </source>
</evidence>
<dbReference type="Gene3D" id="3.90.1310.10">
    <property type="entry name" value="Penicillin-binding protein 2a (Domain 2)"/>
    <property type="match status" value="1"/>
</dbReference>
<evidence type="ECO:0000256" key="8">
    <source>
        <dbReference type="ARBA" id="ARBA00022801"/>
    </source>
</evidence>
<evidence type="ECO:0000256" key="15">
    <source>
        <dbReference type="ARBA" id="ARBA00023316"/>
    </source>
</evidence>
<evidence type="ECO:0000256" key="16">
    <source>
        <dbReference type="HAMAP-Rule" id="MF_02080"/>
    </source>
</evidence>
<dbReference type="Pfam" id="PF00905">
    <property type="entry name" value="Transpeptidase"/>
    <property type="match status" value="1"/>
</dbReference>
<evidence type="ECO:0000259" key="17">
    <source>
        <dbReference type="Pfam" id="PF00905"/>
    </source>
</evidence>
<gene>
    <name evidence="16 19" type="primary">ftsI</name>
    <name evidence="19" type="ORF">OW721_01135</name>
</gene>
<keyword evidence="13 16" id="KW-0717">Septation</keyword>
<keyword evidence="8 16" id="KW-0378">Hydrolase</keyword>
<dbReference type="PANTHER" id="PTHR30627:SF1">
    <property type="entry name" value="PEPTIDOGLYCAN D,D-TRANSPEPTIDASE FTSI"/>
    <property type="match status" value="1"/>
</dbReference>
<keyword evidence="3 16" id="KW-0997">Cell inner membrane</keyword>
<dbReference type="GO" id="GO:0008955">
    <property type="term" value="F:peptidoglycan glycosyltransferase activity"/>
    <property type="evidence" value="ECO:0007669"/>
    <property type="project" value="InterPro"/>
</dbReference>
<evidence type="ECO:0000256" key="10">
    <source>
        <dbReference type="ARBA" id="ARBA00022984"/>
    </source>
</evidence>
<keyword evidence="12 16" id="KW-0472">Membrane</keyword>
<evidence type="ECO:0000256" key="11">
    <source>
        <dbReference type="ARBA" id="ARBA00022989"/>
    </source>
</evidence>
<keyword evidence="2 16" id="KW-1003">Cell membrane</keyword>
<dbReference type="InterPro" id="IPR005311">
    <property type="entry name" value="PBP_dimer"/>
</dbReference>
<comment type="function">
    <text evidence="16">Catalyzes cross-linking of the peptidoglycan cell wall at the division septum.</text>
</comment>
<evidence type="ECO:0000256" key="12">
    <source>
        <dbReference type="ARBA" id="ARBA00023136"/>
    </source>
</evidence>
<feature type="domain" description="Penicillin-binding protein dimerisation" evidence="18">
    <location>
        <begin position="70"/>
        <end position="223"/>
    </location>
</feature>
<protein>
    <recommendedName>
        <fullName evidence="16">Peptidoglycan D,D-transpeptidase FtsI</fullName>
        <ecNumber evidence="16">3.4.16.4</ecNumber>
    </recommendedName>
    <alternativeName>
        <fullName evidence="16">Penicillin-binding protein 3</fullName>
        <shortName evidence="16">PBP-3</shortName>
    </alternativeName>
</protein>
<dbReference type="SUPFAM" id="SSF56519">
    <property type="entry name" value="Penicillin binding protein dimerisation domain"/>
    <property type="match status" value="1"/>
</dbReference>
<dbReference type="InterPro" id="IPR001460">
    <property type="entry name" value="PCN-bd_Tpept"/>
</dbReference>
<dbReference type="Gene3D" id="1.10.150.770">
    <property type="match status" value="1"/>
</dbReference>
<sequence length="572" mass="64176">MYKKETVNFFKEKKIKKINYINWRFFILYNFIFLSLIILTLRVIFLQIINPHPLIIEGDRRTLRIQSLLSTRGIINDRSGYPLAVTVSVNAICADPSVILDNTKNINNDKRWKALSEVLSIPLKEIIFHINSYKKSKFVYLARQINPEISEYIKKLRLPGIFLLEESKRYYPFGKIAAQLIGITNIDGIGIEGIEKSFNALLTGKAGQRKIRKDNKGQIVENTSLVDKRPSNNLTLSIDTKLQTIVYHKLNESVEKNKADSGTAILIDIKTGEVLAMANSPAFNPNNMKHTIKKNVRNRAVTDIFEPGSTVKPIVIMEALKLGIIQENSIIKTKPFFIRKHQIKDVSYHEQLTVTGILQKSSNVGVSKIALSMPILKLIDSYINFGLGQPTKLGLIGEKSGFLPKKKNWSDLDKATFSFGYGLMVTPLQLARLYATIGSYGIYRPLSIIKISNPIEEKRIFPKKYVQKVINMMESVAKPGGGGVQAAVKGYRVAIKTGTAKKVGIHGYYIKKYTAYTAGIAPASNPRFSLIIVIDNPKGKKYYGGAVSAPVFSNIMTLVLKKMNIKPDNLFN</sequence>
<reference evidence="19" key="1">
    <citation type="submission" date="2022-11" db="EMBL/GenBank/DDBJ databases">
        <title>The whole genome sequencing of pests is an important tool to study the evolution of the plant-insect interaction and insecticide resistance.</title>
        <authorList>
            <person name="Kananovich Y."/>
        </authorList>
    </citation>
    <scope>NUCLEOTIDE SEQUENCE</scope>
    <source>
        <strain evidence="19">BSU_Mac_2017</strain>
    </source>
</reference>
<evidence type="ECO:0000256" key="2">
    <source>
        <dbReference type="ARBA" id="ARBA00022475"/>
    </source>
</evidence>
<evidence type="ECO:0000256" key="1">
    <source>
        <dbReference type="ARBA" id="ARBA00004370"/>
    </source>
</evidence>
<comment type="subcellular location">
    <subcellularLocation>
        <location evidence="16">Cell inner membrane</location>
        <topology evidence="16">Single-pass membrane protein</topology>
    </subcellularLocation>
    <subcellularLocation>
        <location evidence="1">Membrane</location>
    </subcellularLocation>
</comment>
<keyword evidence="7 16" id="KW-0812">Transmembrane</keyword>
<evidence type="ECO:0000256" key="4">
    <source>
        <dbReference type="ARBA" id="ARBA00022618"/>
    </source>
</evidence>
<evidence type="ECO:0000259" key="18">
    <source>
        <dbReference type="Pfam" id="PF03717"/>
    </source>
</evidence>
<dbReference type="InterPro" id="IPR037532">
    <property type="entry name" value="FtsI_transpept"/>
</dbReference>
<dbReference type="GO" id="GO:0043093">
    <property type="term" value="P:FtsZ-dependent cytokinesis"/>
    <property type="evidence" value="ECO:0007669"/>
    <property type="project" value="UniProtKB-UniRule"/>
</dbReference>
<keyword evidence="11 16" id="KW-1133">Transmembrane helix</keyword>
<comment type="pathway">
    <text evidence="16">Cell wall biogenesis; peptidoglycan biosynthesis.</text>
</comment>
<dbReference type="GO" id="GO:0006508">
    <property type="term" value="P:proteolysis"/>
    <property type="evidence" value="ECO:0007669"/>
    <property type="project" value="UniProtKB-KW"/>
</dbReference>
<keyword evidence="15 16" id="KW-0961">Cell wall biogenesis/degradation</keyword>
<dbReference type="SUPFAM" id="SSF56601">
    <property type="entry name" value="beta-lactamase/transpeptidase-like"/>
    <property type="match status" value="1"/>
</dbReference>
<dbReference type="InterPro" id="IPR036138">
    <property type="entry name" value="PBP_dimer_sf"/>
</dbReference>
<dbReference type="GO" id="GO:0005886">
    <property type="term" value="C:plasma membrane"/>
    <property type="evidence" value="ECO:0007669"/>
    <property type="project" value="UniProtKB-SubCell"/>
</dbReference>
<dbReference type="Gene3D" id="3.40.710.10">
    <property type="entry name" value="DD-peptidase/beta-lactamase superfamily"/>
    <property type="match status" value="1"/>
</dbReference>
<keyword evidence="9 16" id="KW-0133">Cell shape</keyword>
<evidence type="ECO:0000256" key="3">
    <source>
        <dbReference type="ARBA" id="ARBA00022519"/>
    </source>
</evidence>
<comment type="similarity">
    <text evidence="16">Belongs to the transpeptidase family. FtsI subfamily.</text>
</comment>
<dbReference type="Pfam" id="PF03717">
    <property type="entry name" value="PBP_dimer"/>
    <property type="match status" value="1"/>
</dbReference>
<dbReference type="HAMAP" id="MF_02080">
    <property type="entry name" value="FtsI_transpept"/>
    <property type="match status" value="1"/>
</dbReference>
<keyword evidence="10 16" id="KW-0573">Peptidoglycan synthesis</keyword>
<accession>A0AAJ5TWZ6</accession>
<evidence type="ECO:0000256" key="13">
    <source>
        <dbReference type="ARBA" id="ARBA00023210"/>
    </source>
</evidence>
<dbReference type="GO" id="GO:0008360">
    <property type="term" value="P:regulation of cell shape"/>
    <property type="evidence" value="ECO:0007669"/>
    <property type="project" value="UniProtKB-KW"/>
</dbReference>
<feature type="active site" description="Acyl-ester intermediate" evidence="16">
    <location>
        <position position="309"/>
    </location>
</feature>
<proteinExistence type="inferred from homology"/>
<dbReference type="GO" id="GO:0071555">
    <property type="term" value="P:cell wall organization"/>
    <property type="evidence" value="ECO:0007669"/>
    <property type="project" value="UniProtKB-KW"/>
</dbReference>
<evidence type="ECO:0000256" key="14">
    <source>
        <dbReference type="ARBA" id="ARBA00023306"/>
    </source>
</evidence>
<evidence type="ECO:0000256" key="9">
    <source>
        <dbReference type="ARBA" id="ARBA00022960"/>
    </source>
</evidence>
<dbReference type="Gene3D" id="3.30.450.330">
    <property type="match status" value="1"/>
</dbReference>
<dbReference type="Proteomes" id="UP001163094">
    <property type="component" value="Chromosome"/>
</dbReference>
<dbReference type="EMBL" id="CP113409">
    <property type="protein sequence ID" value="WAI11982.1"/>
    <property type="molecule type" value="Genomic_DNA"/>
</dbReference>
<feature type="domain" description="Penicillin-binding protein transpeptidase" evidence="17">
    <location>
        <begin position="262"/>
        <end position="556"/>
    </location>
</feature>
<dbReference type="PANTHER" id="PTHR30627">
    <property type="entry name" value="PEPTIDOGLYCAN D,D-TRANSPEPTIDASE"/>
    <property type="match status" value="1"/>
</dbReference>
<keyword evidence="4 16" id="KW-0132">Cell division</keyword>
<dbReference type="GO" id="GO:0008658">
    <property type="term" value="F:penicillin binding"/>
    <property type="evidence" value="ECO:0007669"/>
    <property type="project" value="InterPro"/>
</dbReference>
<dbReference type="InterPro" id="IPR012338">
    <property type="entry name" value="Beta-lactam/transpept-like"/>
</dbReference>
<dbReference type="InterPro" id="IPR050515">
    <property type="entry name" value="Beta-lactam/transpept"/>
</dbReference>
<comment type="catalytic activity">
    <reaction evidence="16">
        <text>Preferential cleavage: (Ac)2-L-Lys-D-Ala-|-D-Ala. Also transpeptidation of peptidyl-alanyl moieties that are N-acyl substituents of D-alanine.</text>
        <dbReference type="EC" id="3.4.16.4"/>
    </reaction>
</comment>
<evidence type="ECO:0000313" key="20">
    <source>
        <dbReference type="Proteomes" id="UP001163094"/>
    </source>
</evidence>
<dbReference type="AlphaFoldDB" id="A0AAJ5TWZ6"/>
<keyword evidence="14 16" id="KW-0131">Cell cycle</keyword>
<feature type="transmembrane region" description="Helical" evidence="16">
    <location>
        <begin position="21"/>
        <end position="45"/>
    </location>
</feature>
<organism evidence="19 20">
    <name type="scientific">Buchnera aphidicola</name>
    <name type="common">Macrosiphum albifrons</name>
    <dbReference type="NCBI Taxonomy" id="2994844"/>
    <lineage>
        <taxon>Bacteria</taxon>
        <taxon>Pseudomonadati</taxon>
        <taxon>Pseudomonadota</taxon>
        <taxon>Gammaproteobacteria</taxon>
        <taxon>Enterobacterales</taxon>
        <taxon>Erwiniaceae</taxon>
        <taxon>Buchnera</taxon>
    </lineage>
</organism>